<dbReference type="AlphaFoldDB" id="A0A6S7JDY8"/>
<protein>
    <submittedName>
        <fullName evidence="1">Uncharacterized protein</fullName>
    </submittedName>
</protein>
<dbReference type="OrthoDB" id="5986564at2759"/>
<evidence type="ECO:0000313" key="1">
    <source>
        <dbReference type="EMBL" id="CAB4029137.1"/>
    </source>
</evidence>
<organism evidence="1 2">
    <name type="scientific">Paramuricea clavata</name>
    <name type="common">Red gorgonian</name>
    <name type="synonym">Violescent sea-whip</name>
    <dbReference type="NCBI Taxonomy" id="317549"/>
    <lineage>
        <taxon>Eukaryota</taxon>
        <taxon>Metazoa</taxon>
        <taxon>Cnidaria</taxon>
        <taxon>Anthozoa</taxon>
        <taxon>Octocorallia</taxon>
        <taxon>Malacalcyonacea</taxon>
        <taxon>Plexauridae</taxon>
        <taxon>Paramuricea</taxon>
    </lineage>
</organism>
<dbReference type="EMBL" id="CACRXK020015970">
    <property type="protein sequence ID" value="CAB4029137.1"/>
    <property type="molecule type" value="Genomic_DNA"/>
</dbReference>
<keyword evidence="2" id="KW-1185">Reference proteome</keyword>
<reference evidence="1" key="1">
    <citation type="submission" date="2020-04" db="EMBL/GenBank/DDBJ databases">
        <authorList>
            <person name="Alioto T."/>
            <person name="Alioto T."/>
            <person name="Gomez Garrido J."/>
        </authorList>
    </citation>
    <scope>NUCLEOTIDE SEQUENCE</scope>
    <source>
        <strain evidence="1">A484AB</strain>
    </source>
</reference>
<gene>
    <name evidence="1" type="ORF">PACLA_8A037574</name>
</gene>
<name>A0A6S7JDY8_PARCT</name>
<comment type="caution">
    <text evidence="1">The sequence shown here is derived from an EMBL/GenBank/DDBJ whole genome shotgun (WGS) entry which is preliminary data.</text>
</comment>
<accession>A0A6S7JDY8</accession>
<proteinExistence type="predicted"/>
<dbReference type="Proteomes" id="UP001152795">
    <property type="component" value="Unassembled WGS sequence"/>
</dbReference>
<evidence type="ECO:0000313" key="2">
    <source>
        <dbReference type="Proteomes" id="UP001152795"/>
    </source>
</evidence>
<sequence>MFADDTQIATSSDDIKVITETLNRDLNNVANWLSANKLTLNNNVKIEVQPIENPIVEVKVLYVPSEVPNKVVAEFLGNHGKVETITREMTTEHGFPMIESWHVRENCPELQHPRVTPTSADNPTARVASTAAPVTAELMEADRRNVNPE</sequence>